<protein>
    <submittedName>
        <fullName evidence="1">Uncharacterized protein</fullName>
    </submittedName>
</protein>
<comment type="caution">
    <text evidence="1">The sequence shown here is derived from an EMBL/GenBank/DDBJ whole genome shotgun (WGS) entry which is preliminary data.</text>
</comment>
<evidence type="ECO:0000313" key="1">
    <source>
        <dbReference type="EMBL" id="MPN02300.1"/>
    </source>
</evidence>
<gene>
    <name evidence="1" type="ORF">SDC9_149516</name>
</gene>
<dbReference type="EMBL" id="VSSQ01048253">
    <property type="protein sequence ID" value="MPN02300.1"/>
    <property type="molecule type" value="Genomic_DNA"/>
</dbReference>
<sequence length="94" mass="11153">MVIPLENHLIELKETVYASAYKNDVKDFELADYVLEEKKELQYEIALNCHEDIANLFSMTPYYYKTSRDDQMKLDDICQMSVSAEFAVLIYRKR</sequence>
<accession>A0A645ELR2</accession>
<reference evidence="1" key="1">
    <citation type="submission" date="2019-08" db="EMBL/GenBank/DDBJ databases">
        <authorList>
            <person name="Kucharzyk K."/>
            <person name="Murdoch R.W."/>
            <person name="Higgins S."/>
            <person name="Loffler F."/>
        </authorList>
    </citation>
    <scope>NUCLEOTIDE SEQUENCE</scope>
</reference>
<dbReference type="Gene3D" id="3.40.50.150">
    <property type="entry name" value="Vaccinia Virus protein VP39"/>
    <property type="match status" value="1"/>
</dbReference>
<proteinExistence type="predicted"/>
<organism evidence="1">
    <name type="scientific">bioreactor metagenome</name>
    <dbReference type="NCBI Taxonomy" id="1076179"/>
    <lineage>
        <taxon>unclassified sequences</taxon>
        <taxon>metagenomes</taxon>
        <taxon>ecological metagenomes</taxon>
    </lineage>
</organism>
<dbReference type="InterPro" id="IPR029063">
    <property type="entry name" value="SAM-dependent_MTases_sf"/>
</dbReference>
<name>A0A645ELR2_9ZZZZ</name>
<dbReference type="AlphaFoldDB" id="A0A645ELR2"/>